<dbReference type="InterPro" id="IPR038849">
    <property type="entry name" value="ARL2BP"/>
</dbReference>
<evidence type="ECO:0000313" key="14">
    <source>
        <dbReference type="EMBL" id="ODM93819.1"/>
    </source>
</evidence>
<protein>
    <recommendedName>
        <fullName evidence="5 12">ADP-ribosylation factor-like protein 2-binding protein</fullName>
        <shortName evidence="12">ARF-like 2-binding protein</shortName>
    </recommendedName>
</protein>
<dbReference type="EMBL" id="LJIJ01000907">
    <property type="protein sequence ID" value="ODM93819.1"/>
    <property type="molecule type" value="Genomic_DNA"/>
</dbReference>
<comment type="caution">
    <text evidence="14">The sequence shown here is derived from an EMBL/GenBank/DDBJ whole genome shotgun (WGS) entry which is preliminary data.</text>
</comment>
<comment type="function">
    <text evidence="12">Plays a role as an effector of the ADP-ribosylation factor-like protein 2, ARL2.</text>
</comment>
<dbReference type="GO" id="GO:0005813">
    <property type="term" value="C:centrosome"/>
    <property type="evidence" value="ECO:0007669"/>
    <property type="project" value="UniProtKB-SubCell"/>
</dbReference>
<evidence type="ECO:0000256" key="7">
    <source>
        <dbReference type="ARBA" id="ARBA00023069"/>
    </source>
</evidence>
<dbReference type="STRING" id="48709.A0A1D2ML91"/>
<keyword evidence="9 12" id="KW-0206">Cytoskeleton</keyword>
<dbReference type="GO" id="GO:0051457">
    <property type="term" value="P:maintenance of protein location in nucleus"/>
    <property type="evidence" value="ECO:0007669"/>
    <property type="project" value="TreeGrafter"/>
</dbReference>
<dbReference type="InterPro" id="IPR042541">
    <property type="entry name" value="BART_sf"/>
</dbReference>
<dbReference type="OrthoDB" id="302784at2759"/>
<dbReference type="PANTHER" id="PTHR15487">
    <property type="entry name" value="ADP-RIBOSYLATION FACTOR-LIKE PROTEIN 2-BINDING PROTEIN"/>
    <property type="match status" value="1"/>
</dbReference>
<sequence>MATESKDAEASDKFNEAEFVKIVGLVEDILVDEDFQTRQTEYFSRHWKQFADENDDRAVPLDSSELQKLSTERFNIFRTYSIEMGGFLESELKRSLGEEFEIQDFLHEVELRTKQNETLMAQEKGSSGDKHSISPRVQQQQQEFETDGEIVDMLLTLRDFGRFQELMVDYSKMMQGKTPDMDGLVSYRKISDDEAETI</sequence>
<evidence type="ECO:0000256" key="6">
    <source>
        <dbReference type="ARBA" id="ARBA00022490"/>
    </source>
</evidence>
<dbReference type="Proteomes" id="UP000094527">
    <property type="component" value="Unassembled WGS sequence"/>
</dbReference>
<evidence type="ECO:0000256" key="4">
    <source>
        <dbReference type="ARBA" id="ARBA00009880"/>
    </source>
</evidence>
<keyword evidence="10 12" id="KW-0539">Nucleus</keyword>
<evidence type="ECO:0000256" key="5">
    <source>
        <dbReference type="ARBA" id="ARBA00014849"/>
    </source>
</evidence>
<dbReference type="GO" id="GO:0005758">
    <property type="term" value="C:mitochondrial intermembrane space"/>
    <property type="evidence" value="ECO:0007669"/>
    <property type="project" value="UniProtKB-SubCell"/>
</dbReference>
<dbReference type="Pfam" id="PF11527">
    <property type="entry name" value="ARL2_Bind_BART"/>
    <property type="match status" value="1"/>
</dbReference>
<keyword evidence="8 12" id="KW-0496">Mitochondrion</keyword>
<evidence type="ECO:0000256" key="12">
    <source>
        <dbReference type="RuleBase" id="RU367099"/>
    </source>
</evidence>
<evidence type="ECO:0000256" key="10">
    <source>
        <dbReference type="ARBA" id="ARBA00023242"/>
    </source>
</evidence>
<organism evidence="14 15">
    <name type="scientific">Orchesella cincta</name>
    <name type="common">Springtail</name>
    <name type="synonym">Podura cincta</name>
    <dbReference type="NCBI Taxonomy" id="48709"/>
    <lineage>
        <taxon>Eukaryota</taxon>
        <taxon>Metazoa</taxon>
        <taxon>Ecdysozoa</taxon>
        <taxon>Arthropoda</taxon>
        <taxon>Hexapoda</taxon>
        <taxon>Collembola</taxon>
        <taxon>Entomobryomorpha</taxon>
        <taxon>Entomobryoidea</taxon>
        <taxon>Orchesellidae</taxon>
        <taxon>Orchesellinae</taxon>
        <taxon>Orchesella</taxon>
    </lineage>
</organism>
<dbReference type="GO" id="GO:0005634">
    <property type="term" value="C:nucleus"/>
    <property type="evidence" value="ECO:0007669"/>
    <property type="project" value="UniProtKB-SubCell"/>
</dbReference>
<keyword evidence="6 12" id="KW-0963">Cytoplasm</keyword>
<dbReference type="GO" id="GO:0005929">
    <property type="term" value="C:cilium"/>
    <property type="evidence" value="ECO:0007669"/>
    <property type="project" value="UniProtKB-UniRule"/>
</dbReference>
<evidence type="ECO:0000259" key="13">
    <source>
        <dbReference type="Pfam" id="PF11527"/>
    </source>
</evidence>
<evidence type="ECO:0000256" key="9">
    <source>
        <dbReference type="ARBA" id="ARBA00023212"/>
    </source>
</evidence>
<proteinExistence type="inferred from homology"/>
<dbReference type="Gene3D" id="1.20.1520.10">
    <property type="entry name" value="ADP-ribosylation factor-like 2-binding protein, domain"/>
    <property type="match status" value="1"/>
</dbReference>
<keyword evidence="15" id="KW-1185">Reference proteome</keyword>
<evidence type="ECO:0000256" key="2">
    <source>
        <dbReference type="ARBA" id="ARBA00004123"/>
    </source>
</evidence>
<evidence type="ECO:0000256" key="8">
    <source>
        <dbReference type="ARBA" id="ARBA00023128"/>
    </source>
</evidence>
<evidence type="ECO:0000313" key="15">
    <source>
        <dbReference type="Proteomes" id="UP000094527"/>
    </source>
</evidence>
<comment type="similarity">
    <text evidence="4 12">Belongs to the ARL2BP family.</text>
</comment>
<keyword evidence="7 12" id="KW-0969">Cilium</keyword>
<evidence type="ECO:0000256" key="3">
    <source>
        <dbReference type="ARBA" id="ARBA00004300"/>
    </source>
</evidence>
<dbReference type="InterPro" id="IPR023379">
    <property type="entry name" value="BART_dom"/>
</dbReference>
<gene>
    <name evidence="14" type="ORF">Ocin01_12862</name>
</gene>
<dbReference type="AlphaFoldDB" id="A0A1D2ML91"/>
<evidence type="ECO:0000256" key="1">
    <source>
        <dbReference type="ARBA" id="ARBA00004120"/>
    </source>
</evidence>
<dbReference type="PANTHER" id="PTHR15487:SF4">
    <property type="entry name" value="ADP-RIBOSYLATION FACTOR-LIKE PROTEIN 2-BINDING PROTEIN"/>
    <property type="match status" value="1"/>
</dbReference>
<comment type="subcellular location">
    <subcellularLocation>
        <location evidence="1 12">Cytoplasm</location>
        <location evidence="1 12">Cytoskeleton</location>
        <location evidence="1 12">Cilium basal body</location>
    </subcellularLocation>
    <subcellularLocation>
        <location evidence="3 12">Cytoplasm</location>
        <location evidence="3 12">Cytoskeleton</location>
        <location evidence="3 12">Microtubule organizing center</location>
        <location evidence="3 12">Centrosome</location>
    </subcellularLocation>
    <subcellularLocation>
        <location evidence="12">Cytoplasm</location>
    </subcellularLocation>
    <subcellularLocation>
        <location evidence="2 12">Nucleus</location>
    </subcellularLocation>
    <subcellularLocation>
        <location evidence="12">Mitochondrion intermembrane space</location>
    </subcellularLocation>
</comment>
<keyword evidence="11 12" id="KW-0966">Cell projection</keyword>
<evidence type="ECO:0000256" key="11">
    <source>
        <dbReference type="ARBA" id="ARBA00023273"/>
    </source>
</evidence>
<name>A0A1D2ML91_ORCCI</name>
<feature type="domain" description="BART" evidence="13">
    <location>
        <begin position="19"/>
        <end position="175"/>
    </location>
</feature>
<accession>A0A1D2ML91</accession>
<reference evidence="14 15" key="1">
    <citation type="journal article" date="2016" name="Genome Biol. Evol.">
        <title>Gene Family Evolution Reflects Adaptation to Soil Environmental Stressors in the Genome of the Collembolan Orchesella cincta.</title>
        <authorList>
            <person name="Faddeeva-Vakhrusheva A."/>
            <person name="Derks M.F."/>
            <person name="Anvar S.Y."/>
            <person name="Agamennone V."/>
            <person name="Suring W."/>
            <person name="Smit S."/>
            <person name="van Straalen N.M."/>
            <person name="Roelofs D."/>
        </authorList>
    </citation>
    <scope>NUCLEOTIDE SEQUENCE [LARGE SCALE GENOMIC DNA]</scope>
    <source>
        <tissue evidence="14">Mixed pool</tissue>
    </source>
</reference>